<name>A0A4R6YYE4_9GAMM</name>
<proteinExistence type="predicted"/>
<evidence type="ECO:0000256" key="5">
    <source>
        <dbReference type="ARBA" id="ARBA00023004"/>
    </source>
</evidence>
<reference evidence="7 8" key="1">
    <citation type="submission" date="2019-03" db="EMBL/GenBank/DDBJ databases">
        <title>Genomic Encyclopedia of Type Strains, Phase IV (KMG-IV): sequencing the most valuable type-strain genomes for metagenomic binning, comparative biology and taxonomic classification.</title>
        <authorList>
            <person name="Goeker M."/>
        </authorList>
    </citation>
    <scope>NUCLEOTIDE SEQUENCE [LARGE SCALE GENOMIC DNA]</scope>
    <source>
        <strain evidence="7 8">DSM 21667</strain>
    </source>
</reference>
<organism evidence="7 8">
    <name type="scientific">Tahibacter aquaticus</name>
    <dbReference type="NCBI Taxonomy" id="520092"/>
    <lineage>
        <taxon>Bacteria</taxon>
        <taxon>Pseudomonadati</taxon>
        <taxon>Pseudomonadota</taxon>
        <taxon>Gammaproteobacteria</taxon>
        <taxon>Lysobacterales</taxon>
        <taxon>Rhodanobacteraceae</taxon>
        <taxon>Tahibacter</taxon>
    </lineage>
</organism>
<sequence>MIEVQATASQPLGMSQQAFLQHYWQKRPLLIRGALADFPLPITPEDLAGLACEEAALSRLIVRDPKRERWDVRSGPLDESVFAKLPKSHWTLLVQDVDKWDMDVAALLEHFRFLPRWRVDDVMVSYAVDGGGVGAHVDQYDVFLVQGLGQRRWRISDDPAAPKAFRADVELKILAEFHPTHDWVLQPGDMLYLPPGVPHDGVAIGNCMTLSVGMRAPAIAEMLNGLVDHLGENLSEDDRYTDADLAPAKDTFEIDGAALQRVESAVAALRQLDDAGLADWFGRFITGYRSAQTALAPDKLLSAADLHTALAKGAGITRFPWARTAWARQGKGAVVYVAGQAQRCSLAFAKLICAQRELAAAELAELNPQDSAALLALLNQGQLVLTRPRRRSRA</sequence>
<dbReference type="SMART" id="SM00558">
    <property type="entry name" value="JmjC"/>
    <property type="match status" value="1"/>
</dbReference>
<dbReference type="GO" id="GO:0046872">
    <property type="term" value="F:metal ion binding"/>
    <property type="evidence" value="ECO:0007669"/>
    <property type="project" value="UniProtKB-KW"/>
</dbReference>
<evidence type="ECO:0000256" key="2">
    <source>
        <dbReference type="ARBA" id="ARBA00022723"/>
    </source>
</evidence>
<dbReference type="OrthoDB" id="9764016at2"/>
<keyword evidence="3" id="KW-0223">Dioxygenase</keyword>
<dbReference type="Gene3D" id="2.60.120.650">
    <property type="entry name" value="Cupin"/>
    <property type="match status" value="1"/>
</dbReference>
<feature type="domain" description="JmjC" evidence="6">
    <location>
        <begin position="103"/>
        <end position="231"/>
    </location>
</feature>
<dbReference type="Pfam" id="PF08007">
    <property type="entry name" value="JmjC_2"/>
    <property type="match status" value="1"/>
</dbReference>
<evidence type="ECO:0000313" key="7">
    <source>
        <dbReference type="EMBL" id="TDR44044.1"/>
    </source>
</evidence>
<dbReference type="RefSeq" id="WP_133818785.1">
    <property type="nucleotide sequence ID" value="NZ_SNZH01000006.1"/>
</dbReference>
<protein>
    <submittedName>
        <fullName evidence="7">50S ribosomal protein L16 3-hydroxylase</fullName>
    </submittedName>
</protein>
<evidence type="ECO:0000259" key="6">
    <source>
        <dbReference type="PROSITE" id="PS51184"/>
    </source>
</evidence>
<gene>
    <name evidence="7" type="ORF">DFR29_106191</name>
</gene>
<dbReference type="PANTHER" id="PTHR13096:SF8">
    <property type="entry name" value="RIBOSOMAL OXYGENASE 1"/>
    <property type="match status" value="1"/>
</dbReference>
<accession>A0A4R6YYE4</accession>
<comment type="cofactor">
    <cofactor evidence="1">
        <name>Fe(2+)</name>
        <dbReference type="ChEBI" id="CHEBI:29033"/>
    </cofactor>
</comment>
<keyword evidence="2" id="KW-0479">Metal-binding</keyword>
<keyword evidence="4" id="KW-0560">Oxidoreductase</keyword>
<evidence type="ECO:0000256" key="1">
    <source>
        <dbReference type="ARBA" id="ARBA00001954"/>
    </source>
</evidence>
<dbReference type="Proteomes" id="UP000295293">
    <property type="component" value="Unassembled WGS sequence"/>
</dbReference>
<evidence type="ECO:0000313" key="8">
    <source>
        <dbReference type="Proteomes" id="UP000295293"/>
    </source>
</evidence>
<keyword evidence="5" id="KW-0408">Iron</keyword>
<dbReference type="Pfam" id="PF20514">
    <property type="entry name" value="WHD_ROXA"/>
    <property type="match status" value="1"/>
</dbReference>
<evidence type="ECO:0000256" key="4">
    <source>
        <dbReference type="ARBA" id="ARBA00023002"/>
    </source>
</evidence>
<dbReference type="GO" id="GO:0005840">
    <property type="term" value="C:ribosome"/>
    <property type="evidence" value="ECO:0007669"/>
    <property type="project" value="UniProtKB-KW"/>
</dbReference>
<dbReference type="InterPro" id="IPR003347">
    <property type="entry name" value="JmjC_dom"/>
</dbReference>
<dbReference type="InterPro" id="IPR046799">
    <property type="entry name" value="ROXA-like_wH"/>
</dbReference>
<comment type="caution">
    <text evidence="7">The sequence shown here is derived from an EMBL/GenBank/DDBJ whole genome shotgun (WGS) entry which is preliminary data.</text>
</comment>
<dbReference type="AlphaFoldDB" id="A0A4R6YYE4"/>
<dbReference type="GO" id="GO:0016706">
    <property type="term" value="F:2-oxoglutarate-dependent dioxygenase activity"/>
    <property type="evidence" value="ECO:0007669"/>
    <property type="project" value="TreeGrafter"/>
</dbReference>
<keyword evidence="7" id="KW-0689">Ribosomal protein</keyword>
<keyword evidence="8" id="KW-1185">Reference proteome</keyword>
<dbReference type="SUPFAM" id="SSF51197">
    <property type="entry name" value="Clavaminate synthase-like"/>
    <property type="match status" value="1"/>
</dbReference>
<dbReference type="Gene3D" id="3.40.366.30">
    <property type="entry name" value="50S ribosomal protein L16 arginine hydroxylase, Chain A, Domain 2"/>
    <property type="match status" value="1"/>
</dbReference>
<dbReference type="InterPro" id="IPR039994">
    <property type="entry name" value="NO66-like"/>
</dbReference>
<dbReference type="PROSITE" id="PS51184">
    <property type="entry name" value="JMJC"/>
    <property type="match status" value="1"/>
</dbReference>
<dbReference type="EMBL" id="SNZH01000006">
    <property type="protein sequence ID" value="TDR44044.1"/>
    <property type="molecule type" value="Genomic_DNA"/>
</dbReference>
<keyword evidence="7" id="KW-0687">Ribonucleoprotein</keyword>
<evidence type="ECO:0000256" key="3">
    <source>
        <dbReference type="ARBA" id="ARBA00022964"/>
    </source>
</evidence>
<dbReference type="PANTHER" id="PTHR13096">
    <property type="entry name" value="MINA53 MYC INDUCED NUCLEAR ANTIGEN"/>
    <property type="match status" value="1"/>
</dbReference>